<comment type="caution">
    <text evidence="1">The sequence shown here is derived from an EMBL/GenBank/DDBJ whole genome shotgun (WGS) entry which is preliminary data.</text>
</comment>
<evidence type="ECO:0000313" key="2">
    <source>
        <dbReference type="Proteomes" id="UP001055811"/>
    </source>
</evidence>
<accession>A0ACB9BIX1</accession>
<reference evidence="1 2" key="2">
    <citation type="journal article" date="2022" name="Mol. Ecol. Resour.">
        <title>The genomes of chicory, endive, great burdock and yacon provide insights into Asteraceae paleo-polyploidization history and plant inulin production.</title>
        <authorList>
            <person name="Fan W."/>
            <person name="Wang S."/>
            <person name="Wang H."/>
            <person name="Wang A."/>
            <person name="Jiang F."/>
            <person name="Liu H."/>
            <person name="Zhao H."/>
            <person name="Xu D."/>
            <person name="Zhang Y."/>
        </authorList>
    </citation>
    <scope>NUCLEOTIDE SEQUENCE [LARGE SCALE GENOMIC DNA]</scope>
    <source>
        <strain evidence="2">cv. Punajuju</strain>
        <tissue evidence="1">Leaves</tissue>
    </source>
</reference>
<organism evidence="1 2">
    <name type="scientific">Cichorium intybus</name>
    <name type="common">Chicory</name>
    <dbReference type="NCBI Taxonomy" id="13427"/>
    <lineage>
        <taxon>Eukaryota</taxon>
        <taxon>Viridiplantae</taxon>
        <taxon>Streptophyta</taxon>
        <taxon>Embryophyta</taxon>
        <taxon>Tracheophyta</taxon>
        <taxon>Spermatophyta</taxon>
        <taxon>Magnoliopsida</taxon>
        <taxon>eudicotyledons</taxon>
        <taxon>Gunneridae</taxon>
        <taxon>Pentapetalae</taxon>
        <taxon>asterids</taxon>
        <taxon>campanulids</taxon>
        <taxon>Asterales</taxon>
        <taxon>Asteraceae</taxon>
        <taxon>Cichorioideae</taxon>
        <taxon>Cichorieae</taxon>
        <taxon>Cichoriinae</taxon>
        <taxon>Cichorium</taxon>
    </lineage>
</organism>
<gene>
    <name evidence="1" type="ORF">L2E82_31954</name>
</gene>
<sequence>MAEKWPISSGIWVSVSCVQTSIMAKNMTDDMIMQLSLSHVIVISFFINSFASSKLMLLFAFTWCTLGLSEVWRMGSISHKEKNIFLGYEKVQIFIFFP</sequence>
<protein>
    <submittedName>
        <fullName evidence="1">Uncharacterized protein</fullName>
    </submittedName>
</protein>
<proteinExistence type="predicted"/>
<name>A0ACB9BIX1_CICIN</name>
<reference evidence="2" key="1">
    <citation type="journal article" date="2022" name="Mol. Ecol. Resour.">
        <title>The genomes of chicory, endive, great burdock and yacon provide insights into Asteraceae palaeo-polyploidization history and plant inulin production.</title>
        <authorList>
            <person name="Fan W."/>
            <person name="Wang S."/>
            <person name="Wang H."/>
            <person name="Wang A."/>
            <person name="Jiang F."/>
            <person name="Liu H."/>
            <person name="Zhao H."/>
            <person name="Xu D."/>
            <person name="Zhang Y."/>
        </authorList>
    </citation>
    <scope>NUCLEOTIDE SEQUENCE [LARGE SCALE GENOMIC DNA]</scope>
    <source>
        <strain evidence="2">cv. Punajuju</strain>
    </source>
</reference>
<evidence type="ECO:0000313" key="1">
    <source>
        <dbReference type="EMBL" id="KAI3720955.1"/>
    </source>
</evidence>
<keyword evidence="2" id="KW-1185">Reference proteome</keyword>
<dbReference type="EMBL" id="CM042014">
    <property type="protein sequence ID" value="KAI3720955.1"/>
    <property type="molecule type" value="Genomic_DNA"/>
</dbReference>
<dbReference type="Proteomes" id="UP001055811">
    <property type="component" value="Linkage Group LG06"/>
</dbReference>